<evidence type="ECO:0000313" key="1">
    <source>
        <dbReference type="EMBL" id="CCA19063.1"/>
    </source>
</evidence>
<reference evidence="1" key="1">
    <citation type="journal article" date="2011" name="PLoS Biol.">
        <title>Gene gain and loss during evolution of obligate parasitism in the white rust pathogen of Arabidopsis thaliana.</title>
        <authorList>
            <person name="Kemen E."/>
            <person name="Gardiner A."/>
            <person name="Schultz-Larsen T."/>
            <person name="Kemen A.C."/>
            <person name="Balmuth A.L."/>
            <person name="Robert-Seilaniantz A."/>
            <person name="Bailey K."/>
            <person name="Holub E."/>
            <person name="Studholme D.J."/>
            <person name="Maclean D."/>
            <person name="Jones J.D."/>
        </authorList>
    </citation>
    <scope>NUCLEOTIDE SEQUENCE</scope>
</reference>
<dbReference type="HOGENOM" id="CLU_3128213_0_0_1"/>
<gene>
    <name evidence="1" type="primary">AlNc14C62G4516</name>
    <name evidence="1" type="ORF">ALNC14_052060</name>
</gene>
<proteinExistence type="predicted"/>
<accession>F0WCZ2</accession>
<dbReference type="AlphaFoldDB" id="F0WCZ2"/>
<sequence>MALFCKYTFCEYQSYCVGYRVTGLSIDIFQKEFIESSDRRYPSTLTISRR</sequence>
<reference evidence="1" key="2">
    <citation type="submission" date="2011-02" db="EMBL/GenBank/DDBJ databases">
        <authorList>
            <person name="MacLean D."/>
        </authorList>
    </citation>
    <scope>NUCLEOTIDE SEQUENCE</scope>
</reference>
<organism evidence="1">
    <name type="scientific">Albugo laibachii Nc14</name>
    <dbReference type="NCBI Taxonomy" id="890382"/>
    <lineage>
        <taxon>Eukaryota</taxon>
        <taxon>Sar</taxon>
        <taxon>Stramenopiles</taxon>
        <taxon>Oomycota</taxon>
        <taxon>Peronosporomycetes</taxon>
        <taxon>Albuginales</taxon>
        <taxon>Albuginaceae</taxon>
        <taxon>Albugo</taxon>
    </lineage>
</organism>
<name>F0WCZ2_9STRA</name>
<protein>
    <submittedName>
        <fullName evidence="1">AlNc14C62G4516 protein</fullName>
    </submittedName>
</protein>
<dbReference type="EMBL" id="FR824107">
    <property type="protein sequence ID" value="CCA19063.1"/>
    <property type="molecule type" value="Genomic_DNA"/>
</dbReference>